<feature type="transmembrane region" description="Helical" evidence="1">
    <location>
        <begin position="50"/>
        <end position="73"/>
    </location>
</feature>
<sequence length="128" mass="15581">MDFKTFSYKRTLTNKSLFFRFTHLHQFLTYPSSHSFKYHLKIRKHTHHRVVGNFACSSSLPSFLFLYSFLFYYHNYLLSHSGKSKWMIESFSNSFPQVTTKHLIRLVYKIRHSFRTSFRVPCFPFFLE</sequence>
<evidence type="ECO:0000313" key="3">
    <source>
        <dbReference type="Proteomes" id="UP001157006"/>
    </source>
</evidence>
<gene>
    <name evidence="2" type="ORF">VFH_U084640</name>
</gene>
<organism evidence="2 3">
    <name type="scientific">Vicia faba</name>
    <name type="common">Broad bean</name>
    <name type="synonym">Faba vulgaris</name>
    <dbReference type="NCBI Taxonomy" id="3906"/>
    <lineage>
        <taxon>Eukaryota</taxon>
        <taxon>Viridiplantae</taxon>
        <taxon>Streptophyta</taxon>
        <taxon>Embryophyta</taxon>
        <taxon>Tracheophyta</taxon>
        <taxon>Spermatophyta</taxon>
        <taxon>Magnoliopsida</taxon>
        <taxon>eudicotyledons</taxon>
        <taxon>Gunneridae</taxon>
        <taxon>Pentapetalae</taxon>
        <taxon>rosids</taxon>
        <taxon>fabids</taxon>
        <taxon>Fabales</taxon>
        <taxon>Fabaceae</taxon>
        <taxon>Papilionoideae</taxon>
        <taxon>50 kb inversion clade</taxon>
        <taxon>NPAAA clade</taxon>
        <taxon>Hologalegina</taxon>
        <taxon>IRL clade</taxon>
        <taxon>Fabeae</taxon>
        <taxon>Vicia</taxon>
    </lineage>
</organism>
<keyword evidence="1" id="KW-1133">Transmembrane helix</keyword>
<evidence type="ECO:0000313" key="2">
    <source>
        <dbReference type="EMBL" id="CAI8584635.1"/>
    </source>
</evidence>
<accession>A0AAV0YF64</accession>
<dbReference type="AlphaFoldDB" id="A0AAV0YF64"/>
<reference evidence="2 3" key="1">
    <citation type="submission" date="2023-01" db="EMBL/GenBank/DDBJ databases">
        <authorList>
            <person name="Kreplak J."/>
        </authorList>
    </citation>
    <scope>NUCLEOTIDE SEQUENCE [LARGE SCALE GENOMIC DNA]</scope>
</reference>
<name>A0AAV0YF64_VICFA</name>
<protein>
    <submittedName>
        <fullName evidence="2">Uncharacterized protein</fullName>
    </submittedName>
</protein>
<keyword evidence="1" id="KW-0812">Transmembrane</keyword>
<dbReference type="Proteomes" id="UP001157006">
    <property type="component" value="Unassembled WGS sequence"/>
</dbReference>
<proteinExistence type="predicted"/>
<evidence type="ECO:0000256" key="1">
    <source>
        <dbReference type="SAM" id="Phobius"/>
    </source>
</evidence>
<dbReference type="EMBL" id="CATIWC010002066">
    <property type="protein sequence ID" value="CAI8584635.1"/>
    <property type="molecule type" value="Genomic_DNA"/>
</dbReference>
<keyword evidence="3" id="KW-1185">Reference proteome</keyword>
<keyword evidence="1" id="KW-0472">Membrane</keyword>
<comment type="caution">
    <text evidence="2">The sequence shown here is derived from an EMBL/GenBank/DDBJ whole genome shotgun (WGS) entry which is preliminary data.</text>
</comment>